<dbReference type="GO" id="GO:0006351">
    <property type="term" value="P:DNA-templated transcription"/>
    <property type="evidence" value="ECO:0007669"/>
    <property type="project" value="TreeGrafter"/>
</dbReference>
<dbReference type="Gene3D" id="1.10.10.10">
    <property type="entry name" value="Winged helix-like DNA-binding domain superfamily/Winged helix DNA-binding domain"/>
    <property type="match status" value="1"/>
</dbReference>
<feature type="domain" description="HTH lysR-type" evidence="5">
    <location>
        <begin position="8"/>
        <end position="65"/>
    </location>
</feature>
<gene>
    <name evidence="6" type="ORF">SAMN05421849_0699</name>
</gene>
<dbReference type="GO" id="GO:0043565">
    <property type="term" value="F:sequence-specific DNA binding"/>
    <property type="evidence" value="ECO:0007669"/>
    <property type="project" value="TreeGrafter"/>
</dbReference>
<dbReference type="PROSITE" id="PS50931">
    <property type="entry name" value="HTH_LYSR"/>
    <property type="match status" value="1"/>
</dbReference>
<dbReference type="Pfam" id="PF03466">
    <property type="entry name" value="LysR_substrate"/>
    <property type="match status" value="1"/>
</dbReference>
<dbReference type="EMBL" id="FTPS01000001">
    <property type="protein sequence ID" value="SIT77247.1"/>
    <property type="molecule type" value="Genomic_DNA"/>
</dbReference>
<dbReference type="PANTHER" id="PTHR30537:SF79">
    <property type="entry name" value="TRANSCRIPTIONAL REGULATOR-RELATED"/>
    <property type="match status" value="1"/>
</dbReference>
<keyword evidence="7" id="KW-1185">Reference proteome</keyword>
<dbReference type="STRING" id="515897.SAMN05421849_0699"/>
<dbReference type="InterPro" id="IPR000847">
    <property type="entry name" value="LysR_HTH_N"/>
</dbReference>
<dbReference type="GO" id="GO:0003700">
    <property type="term" value="F:DNA-binding transcription factor activity"/>
    <property type="evidence" value="ECO:0007669"/>
    <property type="project" value="InterPro"/>
</dbReference>
<keyword evidence="2" id="KW-0805">Transcription regulation</keyword>
<dbReference type="Proteomes" id="UP000192455">
    <property type="component" value="Unassembled WGS sequence"/>
</dbReference>
<evidence type="ECO:0000313" key="6">
    <source>
        <dbReference type="EMBL" id="SIT77247.1"/>
    </source>
</evidence>
<evidence type="ECO:0000259" key="5">
    <source>
        <dbReference type="PROSITE" id="PS50931"/>
    </source>
</evidence>
<evidence type="ECO:0000313" key="7">
    <source>
        <dbReference type="Proteomes" id="UP000192455"/>
    </source>
</evidence>
<name>A0A1R3WH30_9RHOB</name>
<dbReference type="SUPFAM" id="SSF46785">
    <property type="entry name" value="Winged helix' DNA-binding domain"/>
    <property type="match status" value="1"/>
</dbReference>
<evidence type="ECO:0000256" key="2">
    <source>
        <dbReference type="ARBA" id="ARBA00023015"/>
    </source>
</evidence>
<dbReference type="InterPro" id="IPR058163">
    <property type="entry name" value="LysR-type_TF_proteobact-type"/>
</dbReference>
<reference evidence="6 7" key="1">
    <citation type="submission" date="2017-01" db="EMBL/GenBank/DDBJ databases">
        <authorList>
            <person name="Mah S.A."/>
            <person name="Swanson W.J."/>
            <person name="Moy G.W."/>
            <person name="Vacquier V.D."/>
        </authorList>
    </citation>
    <scope>NUCLEOTIDE SEQUENCE [LARGE SCALE GENOMIC DNA]</scope>
    <source>
        <strain evidence="6 7">DSM 21219</strain>
    </source>
</reference>
<comment type="similarity">
    <text evidence="1">Belongs to the LysR transcriptional regulatory family.</text>
</comment>
<evidence type="ECO:0000256" key="1">
    <source>
        <dbReference type="ARBA" id="ARBA00009437"/>
    </source>
</evidence>
<proteinExistence type="inferred from homology"/>
<dbReference type="InterPro" id="IPR005119">
    <property type="entry name" value="LysR_subst-bd"/>
</dbReference>
<accession>A0A1R3WH30</accession>
<dbReference type="InterPro" id="IPR036388">
    <property type="entry name" value="WH-like_DNA-bd_sf"/>
</dbReference>
<evidence type="ECO:0000256" key="3">
    <source>
        <dbReference type="ARBA" id="ARBA00023125"/>
    </source>
</evidence>
<dbReference type="PRINTS" id="PR00039">
    <property type="entry name" value="HTHLYSR"/>
</dbReference>
<dbReference type="SUPFAM" id="SSF53850">
    <property type="entry name" value="Periplasmic binding protein-like II"/>
    <property type="match status" value="1"/>
</dbReference>
<dbReference type="PANTHER" id="PTHR30537">
    <property type="entry name" value="HTH-TYPE TRANSCRIPTIONAL REGULATOR"/>
    <property type="match status" value="1"/>
</dbReference>
<evidence type="ECO:0000256" key="4">
    <source>
        <dbReference type="ARBA" id="ARBA00023163"/>
    </source>
</evidence>
<dbReference type="CDD" id="cd08432">
    <property type="entry name" value="PBP2_GcdR_TrpI_HvrB_AmpR_like"/>
    <property type="match status" value="1"/>
</dbReference>
<sequence length="308" mass="34218">MGRAVSQTPLNALRAFEAVARHGSFRAASEALFVTQSAVSHQIRHLEEWFGVPLFDRSGGRPKLQPWGETLARELTLAFDDIETACRRTRRQARPDALVVAAIPSVAVCWLIPRLPRFHGLHPDVQLRVVYAHHGQQIDFNMVDLALVFSDVKPGGLGLRAGQFLSGTSFPVCSPAILKESSAPLSTEQFLEIGLLHDTDLSGWQLWFERAGLPLPERLPGPVFEDFNLLRAAALAGQGVALCPPAMIAPDLAEGRLVRLSDISVLENFDYYLIQSDRHPDREICAEARDVFVHWLDEERRAPAPVQR</sequence>
<dbReference type="InterPro" id="IPR036390">
    <property type="entry name" value="WH_DNA-bd_sf"/>
</dbReference>
<organism evidence="6 7">
    <name type="scientific">Pontibaca methylaminivorans</name>
    <dbReference type="NCBI Taxonomy" id="515897"/>
    <lineage>
        <taxon>Bacteria</taxon>
        <taxon>Pseudomonadati</taxon>
        <taxon>Pseudomonadota</taxon>
        <taxon>Alphaproteobacteria</taxon>
        <taxon>Rhodobacterales</taxon>
        <taxon>Roseobacteraceae</taxon>
        <taxon>Pontibaca</taxon>
    </lineage>
</organism>
<keyword evidence="3 6" id="KW-0238">DNA-binding</keyword>
<protein>
    <submittedName>
        <fullName evidence="6">DNA-binding transcriptional regulator, LysR family</fullName>
    </submittedName>
</protein>
<dbReference type="AlphaFoldDB" id="A0A1R3WH30"/>
<dbReference type="Pfam" id="PF00126">
    <property type="entry name" value="HTH_1"/>
    <property type="match status" value="1"/>
</dbReference>
<keyword evidence="4" id="KW-0804">Transcription</keyword>
<dbReference type="Gene3D" id="3.40.190.10">
    <property type="entry name" value="Periplasmic binding protein-like II"/>
    <property type="match status" value="2"/>
</dbReference>